<dbReference type="InterPro" id="IPR025110">
    <property type="entry name" value="AMP-bd_C"/>
</dbReference>
<dbReference type="InterPro" id="IPR000873">
    <property type="entry name" value="AMP-dep_synth/lig_dom"/>
</dbReference>
<dbReference type="Proteomes" id="UP000019205">
    <property type="component" value="Chromosome"/>
</dbReference>
<dbReference type="GO" id="GO:0006631">
    <property type="term" value="P:fatty acid metabolic process"/>
    <property type="evidence" value="ECO:0007669"/>
    <property type="project" value="TreeGrafter"/>
</dbReference>
<feature type="domain" description="AMP-binding enzyme C-terminal" evidence="4">
    <location>
        <begin position="439"/>
        <end position="514"/>
    </location>
</feature>
<dbReference type="HOGENOM" id="CLU_000022_59_7_6"/>
<reference evidence="5 6" key="1">
    <citation type="journal article" date="2007" name="Proc. Natl. Acad. Sci. U.S.A.">
        <title>Characterization of a marine gammaproteobacterium capable of aerobic anoxygenic photosynthesis.</title>
        <authorList>
            <person name="Fuchs B.M."/>
            <person name="Spring S."/>
            <person name="Teeling H."/>
            <person name="Quast C."/>
            <person name="Wulf J."/>
            <person name="Schattenhofer M."/>
            <person name="Yan S."/>
            <person name="Ferriera S."/>
            <person name="Johnson J."/>
            <person name="Glockner F.O."/>
            <person name="Amann R."/>
        </authorList>
    </citation>
    <scope>NUCLEOTIDE SEQUENCE [LARGE SCALE GENOMIC DNA]</scope>
    <source>
        <strain evidence="5">KT71</strain>
    </source>
</reference>
<dbReference type="Gene3D" id="3.30.300.30">
    <property type="match status" value="1"/>
</dbReference>
<feature type="domain" description="AMP-dependent synthetase/ligase" evidence="3">
    <location>
        <begin position="25"/>
        <end position="388"/>
    </location>
</feature>
<name>A4AA64_9GAMM</name>
<organism evidence="5 6">
    <name type="scientific">Congregibacter litoralis KT71</name>
    <dbReference type="NCBI Taxonomy" id="314285"/>
    <lineage>
        <taxon>Bacteria</taxon>
        <taxon>Pseudomonadati</taxon>
        <taxon>Pseudomonadota</taxon>
        <taxon>Gammaproteobacteria</taxon>
        <taxon>Cellvibrionales</taxon>
        <taxon>Halieaceae</taxon>
        <taxon>Congregibacter</taxon>
    </lineage>
</organism>
<gene>
    <name evidence="5" type="ORF">KT71_11800</name>
</gene>
<dbReference type="PANTHER" id="PTHR43201">
    <property type="entry name" value="ACYL-COA SYNTHETASE"/>
    <property type="match status" value="1"/>
</dbReference>
<protein>
    <submittedName>
        <fullName evidence="5">Acyl-CoA synthetase (AMP-forming)/AMP-acid ligase II</fullName>
    </submittedName>
</protein>
<accession>A4AA64</accession>
<evidence type="ECO:0000259" key="3">
    <source>
        <dbReference type="Pfam" id="PF00501"/>
    </source>
</evidence>
<dbReference type="Pfam" id="PF13193">
    <property type="entry name" value="AMP-binding_C"/>
    <property type="match status" value="1"/>
</dbReference>
<dbReference type="eggNOG" id="COG0318">
    <property type="taxonomic scope" value="Bacteria"/>
</dbReference>
<sequence length="537" mass="58701">MLTESYVKGPVEPAVRDLTIGDALREAAAECPEALAMIAGTPKPDQRRQWTYAELLEEAELTARALLTNFETGDRVAVWAPNIPEWIIMEYGCALAGIVLVTVNPSYQSDELAYVLRQSRASGLFLLPEFRGNPMQKHLEKARGDCPDLKKVVLFNEWQAFLATAGDHALPEVKPDDACMIQYTSGTTGFPKGALLHHRGLVNNGAHTLSIMGAAQGGTYMGIMPLFHTGGCVLAVLGALSKRSALVLVEAFEPGLVLALMEEYRAAAMLGVPTMLIAMVEHPSFPERDLSSVKALCSGGSTVPADLVRRLEAAVGAPFTIVFGQTECSPVACMTHPDDSIDDKAHTLGQAMPGVELKVVDPETGATQPVGVLGEFCTRGYHVMHEYFENPEATTKTIDAEGWLHTGDLCSMDERGYCKIEGRLKDMIIRGGENIYPREIEELLFQHPSVGEVAVVGLPSERLGEEVGVFLRPAPNNRLCRDTLFAYLREHLSPQKTPRYWYEVENYPMTGSGKIQKFELRKSWENGEHSEMPAGGG</sequence>
<dbReference type="Pfam" id="PF00501">
    <property type="entry name" value="AMP-binding"/>
    <property type="match status" value="1"/>
</dbReference>
<reference evidence="5 6" key="2">
    <citation type="journal article" date="2009" name="PLoS ONE">
        <title>The photosynthetic apparatus and its regulation in the aerobic gammaproteobacterium Congregibacter litoralis gen. nov., sp. nov.</title>
        <authorList>
            <person name="Spring S."/>
            <person name="Lunsdorf H."/>
            <person name="Fuchs B.M."/>
            <person name="Tindall B.J."/>
        </authorList>
    </citation>
    <scope>NUCLEOTIDE SEQUENCE [LARGE SCALE GENOMIC DNA]</scope>
    <source>
        <strain evidence="5">KT71</strain>
    </source>
</reference>
<comment type="similarity">
    <text evidence="1">Belongs to the ATP-dependent AMP-binding enzyme family.</text>
</comment>
<dbReference type="PANTHER" id="PTHR43201:SF5">
    <property type="entry name" value="MEDIUM-CHAIN ACYL-COA LIGASE ACSF2, MITOCHONDRIAL"/>
    <property type="match status" value="1"/>
</dbReference>
<keyword evidence="6" id="KW-1185">Reference proteome</keyword>
<evidence type="ECO:0000313" key="6">
    <source>
        <dbReference type="Proteomes" id="UP000019205"/>
    </source>
</evidence>
<keyword evidence="2 5" id="KW-0436">Ligase</keyword>
<proteinExistence type="inferred from homology"/>
<evidence type="ECO:0000256" key="2">
    <source>
        <dbReference type="ARBA" id="ARBA00022598"/>
    </source>
</evidence>
<dbReference type="EMBL" id="AAOA02000003">
    <property type="protein sequence ID" value="EAQ96941.1"/>
    <property type="molecule type" value="Genomic_DNA"/>
</dbReference>
<dbReference type="RefSeq" id="WP_008294789.1">
    <property type="nucleotide sequence ID" value="NZ_CM002299.1"/>
</dbReference>
<dbReference type="Gene3D" id="2.30.38.10">
    <property type="entry name" value="Luciferase, Domain 3"/>
    <property type="match status" value="1"/>
</dbReference>
<comment type="caution">
    <text evidence="5">The sequence shown here is derived from an EMBL/GenBank/DDBJ whole genome shotgun (WGS) entry which is preliminary data.</text>
</comment>
<dbReference type="PROSITE" id="PS00455">
    <property type="entry name" value="AMP_BINDING"/>
    <property type="match status" value="1"/>
</dbReference>
<dbReference type="Gene3D" id="3.40.50.980">
    <property type="match status" value="2"/>
</dbReference>
<dbReference type="InterPro" id="IPR045851">
    <property type="entry name" value="AMP-bd_C_sf"/>
</dbReference>
<dbReference type="SUPFAM" id="SSF56801">
    <property type="entry name" value="Acetyl-CoA synthetase-like"/>
    <property type="match status" value="1"/>
</dbReference>
<dbReference type="GO" id="GO:0031956">
    <property type="term" value="F:medium-chain fatty acid-CoA ligase activity"/>
    <property type="evidence" value="ECO:0007669"/>
    <property type="project" value="TreeGrafter"/>
</dbReference>
<dbReference type="AlphaFoldDB" id="A4AA64"/>
<dbReference type="InterPro" id="IPR020845">
    <property type="entry name" value="AMP-binding_CS"/>
</dbReference>
<evidence type="ECO:0000259" key="4">
    <source>
        <dbReference type="Pfam" id="PF13193"/>
    </source>
</evidence>
<dbReference type="STRING" id="314285.KT71_11800"/>
<evidence type="ECO:0000256" key="1">
    <source>
        <dbReference type="ARBA" id="ARBA00006432"/>
    </source>
</evidence>
<dbReference type="OrthoDB" id="9761989at2"/>
<evidence type="ECO:0000313" key="5">
    <source>
        <dbReference type="EMBL" id="EAQ96941.1"/>
    </source>
</evidence>